<dbReference type="AlphaFoldDB" id="A0A381Z2B3"/>
<organism evidence="3">
    <name type="scientific">marine metagenome</name>
    <dbReference type="NCBI Taxonomy" id="408172"/>
    <lineage>
        <taxon>unclassified sequences</taxon>
        <taxon>metagenomes</taxon>
        <taxon>ecological metagenomes</taxon>
    </lineage>
</organism>
<feature type="transmembrane region" description="Helical" evidence="2">
    <location>
        <begin position="113"/>
        <end position="138"/>
    </location>
</feature>
<evidence type="ECO:0000256" key="2">
    <source>
        <dbReference type="SAM" id="Phobius"/>
    </source>
</evidence>
<proteinExistence type="predicted"/>
<evidence type="ECO:0000313" key="3">
    <source>
        <dbReference type="EMBL" id="SVA82887.1"/>
    </source>
</evidence>
<feature type="region of interest" description="Disordered" evidence="1">
    <location>
        <begin position="1"/>
        <end position="101"/>
    </location>
</feature>
<keyword evidence="2" id="KW-0472">Membrane</keyword>
<feature type="non-terminal residue" evidence="3">
    <location>
        <position position="217"/>
    </location>
</feature>
<evidence type="ECO:0000256" key="1">
    <source>
        <dbReference type="SAM" id="MobiDB-lite"/>
    </source>
</evidence>
<sequence length="217" mass="24000">MAEDKIEGLEGLDDFGDEFSEQLDSFMENEGEGEDESDSELDSFFEDLSTIDDLDGDEDAEVVDDKKDSETEDAVKDSSDEAEETSTVVESEEKPEEQQKKEKKKKAAFFEGFPLKSALISGATGLLLGIITVAVLYYSADPLETPEPEIMVELPPEPPIQVVKVSKPKPKKTAAKPKKTAAKPKVKQFNYYVQVVSCISQECVDESRLQLKNLGYA</sequence>
<feature type="compositionally biased region" description="Acidic residues" evidence="1">
    <location>
        <begin position="10"/>
        <end position="62"/>
    </location>
</feature>
<feature type="compositionally biased region" description="Basic and acidic residues" evidence="1">
    <location>
        <begin position="63"/>
        <end position="79"/>
    </location>
</feature>
<accession>A0A381Z2B3</accession>
<name>A0A381Z2B3_9ZZZZ</name>
<keyword evidence="2" id="KW-1133">Transmembrane helix</keyword>
<keyword evidence="2" id="KW-0812">Transmembrane</keyword>
<protein>
    <recommendedName>
        <fullName evidence="4">SPOR domain-containing protein</fullName>
    </recommendedName>
</protein>
<evidence type="ECO:0008006" key="4">
    <source>
        <dbReference type="Google" id="ProtNLM"/>
    </source>
</evidence>
<reference evidence="3" key="1">
    <citation type="submission" date="2018-05" db="EMBL/GenBank/DDBJ databases">
        <authorList>
            <person name="Lanie J.A."/>
            <person name="Ng W.-L."/>
            <person name="Kazmierczak K.M."/>
            <person name="Andrzejewski T.M."/>
            <person name="Davidsen T.M."/>
            <person name="Wayne K.J."/>
            <person name="Tettelin H."/>
            <person name="Glass J.I."/>
            <person name="Rusch D."/>
            <person name="Podicherti R."/>
            <person name="Tsui H.-C.T."/>
            <person name="Winkler M.E."/>
        </authorList>
    </citation>
    <scope>NUCLEOTIDE SEQUENCE</scope>
</reference>
<dbReference type="EMBL" id="UINC01019558">
    <property type="protein sequence ID" value="SVA82887.1"/>
    <property type="molecule type" value="Genomic_DNA"/>
</dbReference>
<gene>
    <name evidence="3" type="ORF">METZ01_LOCUS135741</name>
</gene>